<proteinExistence type="predicted"/>
<reference evidence="3" key="1">
    <citation type="submission" date="2016-06" db="UniProtKB">
        <authorList>
            <consortium name="WormBaseParasite"/>
        </authorList>
    </citation>
    <scope>IDENTIFICATION</scope>
</reference>
<evidence type="ECO:0000313" key="2">
    <source>
        <dbReference type="Proteomes" id="UP000270296"/>
    </source>
</evidence>
<name>A0A183J8M6_9BILA</name>
<dbReference type="OrthoDB" id="29563at2759"/>
<protein>
    <submittedName>
        <fullName evidence="3">30S ribosomal protein S12</fullName>
    </submittedName>
</protein>
<dbReference type="EMBL" id="UZAM01017233">
    <property type="protein sequence ID" value="VDP46509.1"/>
    <property type="molecule type" value="Genomic_DNA"/>
</dbReference>
<reference evidence="1 2" key="2">
    <citation type="submission" date="2018-11" db="EMBL/GenBank/DDBJ databases">
        <authorList>
            <consortium name="Pathogen Informatics"/>
        </authorList>
    </citation>
    <scope>NUCLEOTIDE SEQUENCE [LARGE SCALE GENOMIC DNA]</scope>
</reference>
<evidence type="ECO:0000313" key="3">
    <source>
        <dbReference type="WBParaSite" id="SBAD_0001262901-mRNA-1"/>
    </source>
</evidence>
<keyword evidence="2" id="KW-1185">Reference proteome</keyword>
<organism evidence="3">
    <name type="scientific">Soboliphyme baturini</name>
    <dbReference type="NCBI Taxonomy" id="241478"/>
    <lineage>
        <taxon>Eukaryota</taxon>
        <taxon>Metazoa</taxon>
        <taxon>Ecdysozoa</taxon>
        <taxon>Nematoda</taxon>
        <taxon>Enoplea</taxon>
        <taxon>Dorylaimia</taxon>
        <taxon>Dioctophymatida</taxon>
        <taxon>Dioctophymatoidea</taxon>
        <taxon>Soboliphymatidae</taxon>
        <taxon>Soboliphyme</taxon>
    </lineage>
</organism>
<gene>
    <name evidence="1" type="ORF">SBAD_LOCUS12224</name>
</gene>
<sequence length="50" mass="5455">MGVPYCIVKGKARLGQIVRRYWGGGKLGPKSLARIAKVEKAKAKEKKADV</sequence>
<dbReference type="AlphaFoldDB" id="A0A183J8M6"/>
<evidence type="ECO:0000313" key="1">
    <source>
        <dbReference type="EMBL" id="VDP46509.1"/>
    </source>
</evidence>
<dbReference type="WBParaSite" id="SBAD_0001262901-mRNA-1">
    <property type="protein sequence ID" value="SBAD_0001262901-mRNA-1"/>
    <property type="gene ID" value="SBAD_0001262901"/>
</dbReference>
<dbReference type="Proteomes" id="UP000270296">
    <property type="component" value="Unassembled WGS sequence"/>
</dbReference>
<accession>A0A183J8M6</accession>